<evidence type="ECO:0000256" key="8">
    <source>
        <dbReference type="ARBA" id="ARBA00035603"/>
    </source>
</evidence>
<dbReference type="STRING" id="37653.A0A0L8IE03"/>
<gene>
    <name evidence="10" type="ORF">OCBIM_22012310mg</name>
</gene>
<dbReference type="AlphaFoldDB" id="A0A0L8IE03"/>
<reference evidence="10" key="1">
    <citation type="submission" date="2015-07" db="EMBL/GenBank/DDBJ databases">
        <title>MeaNS - Measles Nucleotide Surveillance Program.</title>
        <authorList>
            <person name="Tran T."/>
            <person name="Druce J."/>
        </authorList>
    </citation>
    <scope>NUCLEOTIDE SEQUENCE</scope>
    <source>
        <strain evidence="10">UCB-OBI-ISO-001</strain>
        <tissue evidence="10">Gonad</tissue>
    </source>
</reference>
<dbReference type="InterPro" id="IPR027104">
    <property type="entry name" value="Prp3"/>
</dbReference>
<protein>
    <recommendedName>
        <fullName evidence="2">U4/U6 small nuclear ribonucleoprotein Prp3</fullName>
    </recommendedName>
    <alternativeName>
        <fullName evidence="7">Pre-mRNA-splicing factor 3</fullName>
    </alternativeName>
</protein>
<organism evidence="10">
    <name type="scientific">Octopus bimaculoides</name>
    <name type="common">California two-spotted octopus</name>
    <dbReference type="NCBI Taxonomy" id="37653"/>
    <lineage>
        <taxon>Eukaryota</taxon>
        <taxon>Metazoa</taxon>
        <taxon>Spiralia</taxon>
        <taxon>Lophotrochozoa</taxon>
        <taxon>Mollusca</taxon>
        <taxon>Cephalopoda</taxon>
        <taxon>Coleoidea</taxon>
        <taxon>Octopodiformes</taxon>
        <taxon>Octopoda</taxon>
        <taxon>Incirrata</taxon>
        <taxon>Octopodidae</taxon>
        <taxon>Octopus</taxon>
    </lineage>
</organism>
<dbReference type="SMART" id="SM00311">
    <property type="entry name" value="PWI"/>
    <property type="match status" value="1"/>
</dbReference>
<evidence type="ECO:0000256" key="6">
    <source>
        <dbReference type="ARBA" id="ARBA00023242"/>
    </source>
</evidence>
<dbReference type="Pfam" id="PF06544">
    <property type="entry name" value="Prp3_C"/>
    <property type="match status" value="1"/>
</dbReference>
<dbReference type="EMBL" id="KQ415907">
    <property type="protein sequence ID" value="KOF99686.1"/>
    <property type="molecule type" value="Genomic_DNA"/>
</dbReference>
<keyword evidence="4" id="KW-0507">mRNA processing</keyword>
<evidence type="ECO:0000259" key="9">
    <source>
        <dbReference type="SMART" id="SM00311"/>
    </source>
</evidence>
<dbReference type="Pfam" id="PF08572">
    <property type="entry name" value="PRP3"/>
    <property type="match status" value="1"/>
</dbReference>
<name>A0A0L8IE03_OCTBM</name>
<dbReference type="Gene3D" id="1.20.1390.10">
    <property type="entry name" value="PWI domain"/>
    <property type="match status" value="1"/>
</dbReference>
<dbReference type="GO" id="GO:0000398">
    <property type="term" value="P:mRNA splicing, via spliceosome"/>
    <property type="evidence" value="ECO:0007669"/>
    <property type="project" value="InterPro"/>
</dbReference>
<keyword evidence="6" id="KW-0539">Nucleus</keyword>
<dbReference type="InterPro" id="IPR002483">
    <property type="entry name" value="PWI_dom"/>
</dbReference>
<evidence type="ECO:0000256" key="7">
    <source>
        <dbReference type="ARBA" id="ARBA00032955"/>
    </source>
</evidence>
<accession>A0A0L8IE03</accession>
<dbReference type="InterPro" id="IPR010541">
    <property type="entry name" value="Prp3_C"/>
</dbReference>
<comment type="function">
    <text evidence="8">Plays a role in pre-mRNA splicing as component of the U4/U6-U5 tri-snRNP complex that is involved in spliceosome assembly, and as component of the precatalytic spliceosome (spliceosome B complex).</text>
</comment>
<keyword evidence="5" id="KW-0508">mRNA splicing</keyword>
<dbReference type="CDD" id="cd24162">
    <property type="entry name" value="Prp3_C"/>
    <property type="match status" value="1"/>
</dbReference>
<evidence type="ECO:0000256" key="2">
    <source>
        <dbReference type="ARBA" id="ARBA00016514"/>
    </source>
</evidence>
<keyword evidence="3" id="KW-0597">Phosphoprotein</keyword>
<evidence type="ECO:0000256" key="5">
    <source>
        <dbReference type="ARBA" id="ARBA00023187"/>
    </source>
</evidence>
<evidence type="ECO:0000256" key="3">
    <source>
        <dbReference type="ARBA" id="ARBA00022553"/>
    </source>
</evidence>
<feature type="domain" description="PWI" evidence="9">
    <location>
        <begin position="3"/>
        <end position="76"/>
    </location>
</feature>
<dbReference type="PANTHER" id="PTHR14212">
    <property type="entry name" value="U4/U6-ASSOCIATED RNA SPLICING FACTOR-RELATED"/>
    <property type="match status" value="1"/>
</dbReference>
<evidence type="ECO:0000256" key="4">
    <source>
        <dbReference type="ARBA" id="ARBA00022664"/>
    </source>
</evidence>
<comment type="subcellular location">
    <subcellularLocation>
        <location evidence="1">Nucleus</location>
    </subcellularLocation>
</comment>
<dbReference type="InterPro" id="IPR013881">
    <property type="entry name" value="Pre-mRNA_splic_Prp3_dom"/>
</dbReference>
<proteinExistence type="predicted"/>
<evidence type="ECO:0000313" key="10">
    <source>
        <dbReference type="EMBL" id="KOF99686.1"/>
    </source>
</evidence>
<dbReference type="KEGG" id="obi:106871454"/>
<dbReference type="Pfam" id="PF01480">
    <property type="entry name" value="PWI"/>
    <property type="match status" value="1"/>
</dbReference>
<evidence type="ECO:0000256" key="1">
    <source>
        <dbReference type="ARBA" id="ARBA00004123"/>
    </source>
</evidence>
<dbReference type="OrthoDB" id="10264544at2759"/>
<dbReference type="GO" id="GO:0046540">
    <property type="term" value="C:U4/U6 x U5 tri-snRNP complex"/>
    <property type="evidence" value="ECO:0007669"/>
    <property type="project" value="InterPro"/>
</dbReference>
<dbReference type="PANTHER" id="PTHR14212:SF0">
    <property type="entry name" value="U4_U6 SMALL NUCLEAR RIBONUCLEOPROTEIN PRP3"/>
    <property type="match status" value="1"/>
</dbReference>
<sequence length="664" mass="75540">MSLSRKELEDMKGIMDKTVQKFLGFSEPAVVTAALNCIDKGYDKRKTVDKLSTILDDQAPRFTERLFEAWDDYKTNSKQLKTKKRKEVEKQENITETVIRKRRRFIDDENINIPGPGNPSPGQLTADKVKEMMANAQRMIQERKAQLSIHTPSVPPGVVGSVDSISLSAQPSPSQTQQLMNDAVEKAKRAAELQARIQAQLTGLSTGGTNITLPVTQKNIQASKPTPLILDEEGRTIDAKTGQAIQLKHHTPTLKANIRAKRREQFKGLIEKPPEEISESRFFDGRLSSKAAQRPKRGFKFHEQGKFEQLAQRLRTKAQLEKLQNEIAQAAKKTGIASAARLATIAPKKETREGDIPDVEWWDEYILVNSSYDCITSTVDNLNESWKDEFDGITNLVEHPTMMKPPAEPEKEIAIPVYLTKKERKKLRRQNQTETQKELQEKIRLGLVPPPEPKVRMANLMRVLGTEAVQDPTKVEAHVRAQMVKRQKAHEEANAARKLTAEQRREKKIRKIKEDTSLGVHVSVFRIRDLSNPARKFKIETNVNQLFMTGIVVLYKDCNVVVVEGGPKQQRKFKRLILHRIKWAETQQHTKDEDDSDSEEESAKTNKCTLVWEGTTKTRGFGEMKFKACPTESFAREQFRKCGVEFYWDLAYSSNVFEAAGEEL</sequence>